<dbReference type="AlphaFoldDB" id="A0A841AL03"/>
<keyword evidence="1" id="KW-0812">Transmembrane</keyword>
<dbReference type="Proteomes" id="UP000536685">
    <property type="component" value="Unassembled WGS sequence"/>
</dbReference>
<evidence type="ECO:0000313" key="3">
    <source>
        <dbReference type="Proteomes" id="UP000536685"/>
    </source>
</evidence>
<dbReference type="RefSeq" id="WP_184234140.1">
    <property type="nucleotide sequence ID" value="NZ_JACHMJ010000001.1"/>
</dbReference>
<evidence type="ECO:0000313" key="2">
    <source>
        <dbReference type="EMBL" id="MBB5842642.1"/>
    </source>
</evidence>
<gene>
    <name evidence="2" type="ORF">HD599_000965</name>
</gene>
<keyword evidence="3" id="KW-1185">Reference proteome</keyword>
<accession>A0A841AL03</accession>
<protein>
    <submittedName>
        <fullName evidence="2">Uncharacterized protein</fullName>
    </submittedName>
</protein>
<organism evidence="2 3">
    <name type="scientific">Conyzicola lurida</name>
    <dbReference type="NCBI Taxonomy" id="1172621"/>
    <lineage>
        <taxon>Bacteria</taxon>
        <taxon>Bacillati</taxon>
        <taxon>Actinomycetota</taxon>
        <taxon>Actinomycetes</taxon>
        <taxon>Micrococcales</taxon>
        <taxon>Microbacteriaceae</taxon>
        <taxon>Conyzicola</taxon>
    </lineage>
</organism>
<keyword evidence="1" id="KW-0472">Membrane</keyword>
<keyword evidence="1" id="KW-1133">Transmembrane helix</keyword>
<reference evidence="2 3" key="1">
    <citation type="submission" date="2020-08" db="EMBL/GenBank/DDBJ databases">
        <title>Sequencing the genomes of 1000 actinobacteria strains.</title>
        <authorList>
            <person name="Klenk H.-P."/>
        </authorList>
    </citation>
    <scope>NUCLEOTIDE SEQUENCE [LARGE SCALE GENOMIC DNA]</scope>
    <source>
        <strain evidence="2 3">DSM 105784</strain>
    </source>
</reference>
<feature type="transmembrane region" description="Helical" evidence="1">
    <location>
        <begin position="12"/>
        <end position="33"/>
    </location>
</feature>
<name>A0A841AL03_9MICO</name>
<feature type="transmembrane region" description="Helical" evidence="1">
    <location>
        <begin position="45"/>
        <end position="68"/>
    </location>
</feature>
<proteinExistence type="predicted"/>
<sequence>MPKRWSYATKVTLIALAVIFVPAALLDGWWYLVWADEGVRGPFRLGFLPAALWFLPVVATVAILVTFFSGDVPGSERPDDDGASR</sequence>
<dbReference type="EMBL" id="JACHMJ010000001">
    <property type="protein sequence ID" value="MBB5842642.1"/>
    <property type="molecule type" value="Genomic_DNA"/>
</dbReference>
<evidence type="ECO:0000256" key="1">
    <source>
        <dbReference type="SAM" id="Phobius"/>
    </source>
</evidence>
<comment type="caution">
    <text evidence="2">The sequence shown here is derived from an EMBL/GenBank/DDBJ whole genome shotgun (WGS) entry which is preliminary data.</text>
</comment>